<dbReference type="InterPro" id="IPR050109">
    <property type="entry name" value="HTH-type_TetR-like_transc_reg"/>
</dbReference>
<dbReference type="InterPro" id="IPR009057">
    <property type="entry name" value="Homeodomain-like_sf"/>
</dbReference>
<dbReference type="InterPro" id="IPR036271">
    <property type="entry name" value="Tet_transcr_reg_TetR-rel_C_sf"/>
</dbReference>
<gene>
    <name evidence="4" type="ORF">AAG747_16540</name>
</gene>
<dbReference type="AlphaFoldDB" id="A0AAW9S6N6"/>
<dbReference type="PANTHER" id="PTHR30328:SF54">
    <property type="entry name" value="HTH-TYPE TRANSCRIPTIONAL REPRESSOR SCO4008"/>
    <property type="match status" value="1"/>
</dbReference>
<evidence type="ECO:0000256" key="2">
    <source>
        <dbReference type="PROSITE-ProRule" id="PRU00335"/>
    </source>
</evidence>
<reference evidence="4 5" key="1">
    <citation type="submission" date="2024-04" db="EMBL/GenBank/DDBJ databases">
        <title>Novel genus in family Flammeovirgaceae.</title>
        <authorList>
            <person name="Nguyen T.H."/>
            <person name="Vuong T.Q."/>
            <person name="Le H."/>
            <person name="Kim S.-G."/>
        </authorList>
    </citation>
    <scope>NUCLEOTIDE SEQUENCE [LARGE SCALE GENOMIC DNA]</scope>
    <source>
        <strain evidence="4 5">JCM 23209</strain>
    </source>
</reference>
<dbReference type="EMBL" id="JBDKWZ010000009">
    <property type="protein sequence ID" value="MEN7549533.1"/>
    <property type="molecule type" value="Genomic_DNA"/>
</dbReference>
<dbReference type="Gene3D" id="1.10.357.10">
    <property type="entry name" value="Tetracycline Repressor, domain 2"/>
    <property type="match status" value="1"/>
</dbReference>
<dbReference type="InterPro" id="IPR001647">
    <property type="entry name" value="HTH_TetR"/>
</dbReference>
<protein>
    <submittedName>
        <fullName evidence="4">TetR/AcrR family transcriptional regulator</fullName>
    </submittedName>
</protein>
<evidence type="ECO:0000313" key="5">
    <source>
        <dbReference type="Proteomes" id="UP001403385"/>
    </source>
</evidence>
<dbReference type="Proteomes" id="UP001403385">
    <property type="component" value="Unassembled WGS sequence"/>
</dbReference>
<keyword evidence="5" id="KW-1185">Reference proteome</keyword>
<sequence>MSELTTEEKIFIAARKVFLKKGFAGARMQEIADESGINKALLHYYFRNKKKLFEKIFQQILGNVFLQLTEVINTHQPLTSKVAFFVEKYTQTLLENPDLPLFVINELNQNPDFLIRLAQSNVHFDWEMLETQIKEEVEQGRMRYVKPQELLINIISLCAFPILAQPLAKTILNMDQDAYHEMIHQRKKSIVKIVLPQA</sequence>
<dbReference type="PROSITE" id="PS50977">
    <property type="entry name" value="HTH_TETR_2"/>
    <property type="match status" value="1"/>
</dbReference>
<keyword evidence="1 2" id="KW-0238">DNA-binding</keyword>
<evidence type="ECO:0000259" key="3">
    <source>
        <dbReference type="PROSITE" id="PS50977"/>
    </source>
</evidence>
<dbReference type="RefSeq" id="WP_346822312.1">
    <property type="nucleotide sequence ID" value="NZ_JBDKWZ010000009.1"/>
</dbReference>
<evidence type="ECO:0000313" key="4">
    <source>
        <dbReference type="EMBL" id="MEN7549533.1"/>
    </source>
</evidence>
<accession>A0AAW9S6N6</accession>
<name>A0AAW9S6N6_9BACT</name>
<dbReference type="PANTHER" id="PTHR30328">
    <property type="entry name" value="TRANSCRIPTIONAL REPRESSOR"/>
    <property type="match status" value="1"/>
</dbReference>
<organism evidence="4 5">
    <name type="scientific">Rapidithrix thailandica</name>
    <dbReference type="NCBI Taxonomy" id="413964"/>
    <lineage>
        <taxon>Bacteria</taxon>
        <taxon>Pseudomonadati</taxon>
        <taxon>Bacteroidota</taxon>
        <taxon>Cytophagia</taxon>
        <taxon>Cytophagales</taxon>
        <taxon>Flammeovirgaceae</taxon>
        <taxon>Rapidithrix</taxon>
    </lineage>
</organism>
<dbReference type="PRINTS" id="PR00455">
    <property type="entry name" value="HTHTETR"/>
</dbReference>
<evidence type="ECO:0000256" key="1">
    <source>
        <dbReference type="ARBA" id="ARBA00023125"/>
    </source>
</evidence>
<dbReference type="SUPFAM" id="SSF48498">
    <property type="entry name" value="Tetracyclin repressor-like, C-terminal domain"/>
    <property type="match status" value="1"/>
</dbReference>
<dbReference type="GO" id="GO:0003677">
    <property type="term" value="F:DNA binding"/>
    <property type="evidence" value="ECO:0007669"/>
    <property type="project" value="UniProtKB-UniRule"/>
</dbReference>
<feature type="DNA-binding region" description="H-T-H motif" evidence="2">
    <location>
        <begin position="27"/>
        <end position="46"/>
    </location>
</feature>
<feature type="domain" description="HTH tetR-type" evidence="3">
    <location>
        <begin position="4"/>
        <end position="64"/>
    </location>
</feature>
<comment type="caution">
    <text evidence="4">The sequence shown here is derived from an EMBL/GenBank/DDBJ whole genome shotgun (WGS) entry which is preliminary data.</text>
</comment>
<dbReference type="Pfam" id="PF00440">
    <property type="entry name" value="TetR_N"/>
    <property type="match status" value="1"/>
</dbReference>
<proteinExistence type="predicted"/>
<dbReference type="SUPFAM" id="SSF46689">
    <property type="entry name" value="Homeodomain-like"/>
    <property type="match status" value="1"/>
</dbReference>